<keyword evidence="2" id="KW-0808">Transferase</keyword>
<feature type="compositionally biased region" description="Basic and acidic residues" evidence="8">
    <location>
        <begin position="564"/>
        <end position="575"/>
    </location>
</feature>
<dbReference type="PANTHER" id="PTHR22770">
    <property type="entry name" value="UBIQUITIN CONJUGATING ENZYME 7 INTERACTING PROTEIN-RELATED"/>
    <property type="match status" value="1"/>
</dbReference>
<sequence length="1307" mass="144714">MVFVNLKMEDTLLDQLKPIFPNLTEEVILISIRHPSNNTDPLSPQSVFMSYDDSLLKAAEKVEKELGSSTESKQKATDTKDQPKQFTNTKASDTSLKQLPSTSAQPKQLTNTKEVDTRLTQPPSTSAVCNSGNPSSLLYQTAKKDVIDSENSSSNDSLPDPCLGTKKPQTDPSITAKNSKPGFTSSTSAHIHNPSSQAWSSSPLPLHKRKWKIPTGSHSAGVSTKDIEGQRTRFHSEPSEPIFSLNKAVNIKGNLIKPATFSPTKSTDGAVMSGLKKGTLIKPAVFSGTPNKSNNSVTTDTKIPTKHFVQGDNQNLLNDEKNKQPKSFTTNSIIKPAHFLPKPAPNCSVNSPSSTTNKCSVDLPSDSQANSPSSSTSKCISSGDTNANYKITPISVSKVLNKDEGADFPSTSKILETNRPAGLENWRYVCVQKDNGLLDDEQIYRNEILSKSGEVMGKIQDERRKSLVGINTPKINVKELTPGTSTKTVLNDPVKASTAQAKSIHASVELEKTSLGTSSKPDNKVPENAATPGTSSNSIITLSTQGARSKVSTLSNPKKMSKINADKGENKREDGVYNDSVEKDDEDLPKFDFLKTARRQTDVSKVKSLNVKRTLVTDNMAGRSRSKNNSGEMVKGRQRVRTKDEDLIIVGQKTDRSPDVIDMTGSSQSSVGTQDESVINVEVLPDVVDITEEPVDVVPDVFEINPTNGKVEPKKAILLDHEPVKVAKPVNQIREKMPVSATISLQNRNTAPQATRPKTQVQQPPPATNAAVPRKPIPGTNQPPLPSMEKGPEEKLSDMVNEVLMMFPDVDPLYVKNLLLRYIGPEALNNVCNLLLENADYPRVQMGATSTVSVEPPPKKKSYKNFYEDFSEPVTDFFYKNNCELLLQSEFKMISVKDIRVLASHFNWHYAPMHKALSLIVKKGMEDKDDKGKLSLSQAVIVCEIPVGSEKKSIKATCLKCPRAVKCSLSGLPPELSEEYEFVKEKILEEAKDEDMKIAQQMNECEYAELGQLIECGCCFCEVAFDNMVQCYEGHLFCEDCLKNYANESVFGHGKTSLLCMSDGCDASFPKSQLDKALPANILDKYNDRVQEESINLAALDDLVRCPHCDFAALLDPSVKVFSCQNTSCMKETCRHCKEDWKEHFGKRCDEIEKKDEVSLRIKFEEKMAMAKIRICHRCKAKFMKEEGCNKMTCKCGATMCYVCRKPNILSRLLSNVNNPSKNLDPVDVFSFQIDYKHFCQHLREPKKPCNKCTDCFLWSKAEEDDERAITEIRKECEALRVEKGYSLEKFIGAPEEPPSKKMKSDT</sequence>
<feature type="compositionally biased region" description="Polar residues" evidence="8">
    <location>
        <begin position="347"/>
        <end position="359"/>
    </location>
</feature>
<proteinExistence type="predicted"/>
<feature type="region of interest" description="Disordered" evidence="8">
    <location>
        <begin position="65"/>
        <end position="203"/>
    </location>
</feature>
<dbReference type="EMBL" id="JH816758">
    <property type="protein sequence ID" value="EKC23722.1"/>
    <property type="molecule type" value="Genomic_DNA"/>
</dbReference>
<evidence type="ECO:0000256" key="1">
    <source>
        <dbReference type="ARBA" id="ARBA00004906"/>
    </source>
</evidence>
<dbReference type="Gene3D" id="1.20.120.1750">
    <property type="match status" value="1"/>
</dbReference>
<dbReference type="PANTHER" id="PTHR22770:SF47">
    <property type="entry name" value="E3 UBIQUITIN-PROTEIN LIGASE RNF216"/>
    <property type="match status" value="1"/>
</dbReference>
<name>K1PIA3_MAGGI</name>
<dbReference type="SUPFAM" id="SSF57850">
    <property type="entry name" value="RING/U-box"/>
    <property type="match status" value="3"/>
</dbReference>
<feature type="compositionally biased region" description="Polar residues" evidence="8">
    <location>
        <begin position="531"/>
        <end position="558"/>
    </location>
</feature>
<evidence type="ECO:0000256" key="3">
    <source>
        <dbReference type="ARBA" id="ARBA00022723"/>
    </source>
</evidence>
<dbReference type="SMART" id="SM00647">
    <property type="entry name" value="IBR"/>
    <property type="match status" value="1"/>
</dbReference>
<dbReference type="InterPro" id="IPR047544">
    <property type="entry name" value="RING-HC_RBR_RNF216"/>
</dbReference>
<evidence type="ECO:0000256" key="5">
    <source>
        <dbReference type="ARBA" id="ARBA00022771"/>
    </source>
</evidence>
<dbReference type="Pfam" id="PF26112">
    <property type="entry name" value="UBA_RNF216"/>
    <property type="match status" value="1"/>
</dbReference>
<dbReference type="InterPro" id="IPR047546">
    <property type="entry name" value="Rcat_RBR_RNF216"/>
</dbReference>
<dbReference type="Pfam" id="PF26200">
    <property type="entry name" value="Rcat_RNF216"/>
    <property type="match status" value="1"/>
</dbReference>
<feature type="region of interest" description="Disordered" evidence="8">
    <location>
        <begin position="341"/>
        <end position="382"/>
    </location>
</feature>
<feature type="compositionally biased region" description="Low complexity" evidence="8">
    <location>
        <begin position="365"/>
        <end position="382"/>
    </location>
</feature>
<accession>K1PIA3</accession>
<dbReference type="CDD" id="cd16630">
    <property type="entry name" value="RING-HC_RBR_RNF216"/>
    <property type="match status" value="1"/>
</dbReference>
<comment type="pathway">
    <text evidence="1">Protein modification; protein ubiquitination.</text>
</comment>
<keyword evidence="3" id="KW-0479">Metal-binding</keyword>
<dbReference type="Pfam" id="PF26191">
    <property type="entry name" value="RING-HC_RBR_RNF216"/>
    <property type="match status" value="1"/>
</dbReference>
<dbReference type="HOGENOM" id="CLU_261019_0_0_1"/>
<evidence type="ECO:0000256" key="8">
    <source>
        <dbReference type="SAM" id="MobiDB-lite"/>
    </source>
</evidence>
<evidence type="ECO:0000313" key="9">
    <source>
        <dbReference type="EMBL" id="EKC23722.1"/>
    </source>
</evidence>
<evidence type="ECO:0000256" key="2">
    <source>
        <dbReference type="ARBA" id="ARBA00022679"/>
    </source>
</evidence>
<dbReference type="GO" id="GO:0016740">
    <property type="term" value="F:transferase activity"/>
    <property type="evidence" value="ECO:0007669"/>
    <property type="project" value="UniProtKB-KW"/>
</dbReference>
<keyword evidence="5" id="KW-0863">Zinc-finger</keyword>
<dbReference type="GO" id="GO:0008270">
    <property type="term" value="F:zinc ion binding"/>
    <property type="evidence" value="ECO:0007669"/>
    <property type="project" value="UniProtKB-KW"/>
</dbReference>
<feature type="compositionally biased region" description="Polar residues" evidence="8">
    <location>
        <begin position="84"/>
        <end position="139"/>
    </location>
</feature>
<feature type="compositionally biased region" description="Polar residues" evidence="8">
    <location>
        <begin position="747"/>
        <end position="762"/>
    </location>
</feature>
<dbReference type="InterPro" id="IPR002867">
    <property type="entry name" value="IBR_dom"/>
</dbReference>
<protein>
    <submittedName>
        <fullName evidence="9">Uncharacterized protein</fullName>
    </submittedName>
</protein>
<dbReference type="InterPro" id="IPR051628">
    <property type="entry name" value="LUBAC_E3_Ligases"/>
</dbReference>
<feature type="region of interest" description="Disordered" evidence="8">
    <location>
        <begin position="747"/>
        <end position="793"/>
    </location>
</feature>
<feature type="region of interest" description="Disordered" evidence="8">
    <location>
        <begin position="508"/>
        <end position="581"/>
    </location>
</feature>
<evidence type="ECO:0000256" key="4">
    <source>
        <dbReference type="ARBA" id="ARBA00022737"/>
    </source>
</evidence>
<dbReference type="InterPro" id="IPR058758">
    <property type="entry name" value="UBA_RNF216"/>
</dbReference>
<feature type="compositionally biased region" description="Polar residues" evidence="8">
    <location>
        <begin position="170"/>
        <end position="203"/>
    </location>
</feature>
<feature type="compositionally biased region" description="Polar residues" evidence="8">
    <location>
        <begin position="288"/>
        <end position="302"/>
    </location>
</feature>
<keyword evidence="4" id="KW-0677">Repeat</keyword>
<dbReference type="CDD" id="cd20339">
    <property type="entry name" value="BRcat_RBR_RNF216"/>
    <property type="match status" value="1"/>
</dbReference>
<dbReference type="InParanoid" id="K1PIA3"/>
<dbReference type="InterPro" id="IPR013083">
    <property type="entry name" value="Znf_RING/FYVE/PHD"/>
</dbReference>
<feature type="region of interest" description="Disordered" evidence="8">
    <location>
        <begin position="285"/>
        <end position="306"/>
    </location>
</feature>
<reference evidence="9" key="1">
    <citation type="journal article" date="2012" name="Nature">
        <title>The oyster genome reveals stress adaptation and complexity of shell formation.</title>
        <authorList>
            <person name="Zhang G."/>
            <person name="Fang X."/>
            <person name="Guo X."/>
            <person name="Li L."/>
            <person name="Luo R."/>
            <person name="Xu F."/>
            <person name="Yang P."/>
            <person name="Zhang L."/>
            <person name="Wang X."/>
            <person name="Qi H."/>
            <person name="Xiong Z."/>
            <person name="Que H."/>
            <person name="Xie Y."/>
            <person name="Holland P.W."/>
            <person name="Paps J."/>
            <person name="Zhu Y."/>
            <person name="Wu F."/>
            <person name="Chen Y."/>
            <person name="Wang J."/>
            <person name="Peng C."/>
            <person name="Meng J."/>
            <person name="Yang L."/>
            <person name="Liu J."/>
            <person name="Wen B."/>
            <person name="Zhang N."/>
            <person name="Huang Z."/>
            <person name="Zhu Q."/>
            <person name="Feng Y."/>
            <person name="Mount A."/>
            <person name="Hedgecock D."/>
            <person name="Xu Z."/>
            <person name="Liu Y."/>
            <person name="Domazet-Loso T."/>
            <person name="Du Y."/>
            <person name="Sun X."/>
            <person name="Zhang S."/>
            <person name="Liu B."/>
            <person name="Cheng P."/>
            <person name="Jiang X."/>
            <person name="Li J."/>
            <person name="Fan D."/>
            <person name="Wang W."/>
            <person name="Fu W."/>
            <person name="Wang T."/>
            <person name="Wang B."/>
            <person name="Zhang J."/>
            <person name="Peng Z."/>
            <person name="Li Y."/>
            <person name="Li N."/>
            <person name="Wang J."/>
            <person name="Chen M."/>
            <person name="He Y."/>
            <person name="Tan F."/>
            <person name="Song X."/>
            <person name="Zheng Q."/>
            <person name="Huang R."/>
            <person name="Yang H."/>
            <person name="Du X."/>
            <person name="Chen L."/>
            <person name="Yang M."/>
            <person name="Gaffney P.M."/>
            <person name="Wang S."/>
            <person name="Luo L."/>
            <person name="She Z."/>
            <person name="Ming Y."/>
            <person name="Huang W."/>
            <person name="Zhang S."/>
            <person name="Huang B."/>
            <person name="Zhang Y."/>
            <person name="Qu T."/>
            <person name="Ni P."/>
            <person name="Miao G."/>
            <person name="Wang J."/>
            <person name="Wang Q."/>
            <person name="Steinberg C.E."/>
            <person name="Wang H."/>
            <person name="Li N."/>
            <person name="Qian L."/>
            <person name="Zhang G."/>
            <person name="Li Y."/>
            <person name="Yang H."/>
            <person name="Liu X."/>
            <person name="Wang J."/>
            <person name="Yin Y."/>
            <person name="Wang J."/>
        </authorList>
    </citation>
    <scope>NUCLEOTIDE SEQUENCE [LARGE SCALE GENOMIC DNA]</scope>
    <source>
        <strain evidence="9">05x7-T-G4-1.051#20</strain>
    </source>
</reference>
<organism evidence="9">
    <name type="scientific">Magallana gigas</name>
    <name type="common">Pacific oyster</name>
    <name type="synonym">Crassostrea gigas</name>
    <dbReference type="NCBI Taxonomy" id="29159"/>
    <lineage>
        <taxon>Eukaryota</taxon>
        <taxon>Metazoa</taxon>
        <taxon>Spiralia</taxon>
        <taxon>Lophotrochozoa</taxon>
        <taxon>Mollusca</taxon>
        <taxon>Bivalvia</taxon>
        <taxon>Autobranchia</taxon>
        <taxon>Pteriomorphia</taxon>
        <taxon>Ostreida</taxon>
        <taxon>Ostreoidea</taxon>
        <taxon>Ostreidae</taxon>
        <taxon>Magallana</taxon>
    </lineage>
</organism>
<feature type="compositionally biased region" description="Basic and acidic residues" evidence="8">
    <location>
        <begin position="65"/>
        <end position="83"/>
    </location>
</feature>
<dbReference type="PROSITE" id="PS51873">
    <property type="entry name" value="TRIAD"/>
    <property type="match status" value="1"/>
</dbReference>
<gene>
    <name evidence="9" type="ORF">CGI_10016698</name>
</gene>
<keyword evidence="6" id="KW-0833">Ubl conjugation pathway</keyword>
<dbReference type="Gene3D" id="3.30.40.10">
    <property type="entry name" value="Zinc/RING finger domain, C3HC4 (zinc finger)"/>
    <property type="match status" value="1"/>
</dbReference>
<keyword evidence="7" id="KW-0862">Zinc</keyword>
<evidence type="ECO:0000256" key="7">
    <source>
        <dbReference type="ARBA" id="ARBA00022833"/>
    </source>
</evidence>
<dbReference type="InterPro" id="IPR044066">
    <property type="entry name" value="TRIAD_supradom"/>
</dbReference>
<dbReference type="InterPro" id="IPR047545">
    <property type="entry name" value="BRcat_RBR_RNF216"/>
</dbReference>
<dbReference type="CDD" id="cd20353">
    <property type="entry name" value="Rcat_RBR_RNF216"/>
    <property type="match status" value="1"/>
</dbReference>
<evidence type="ECO:0000256" key="6">
    <source>
        <dbReference type="ARBA" id="ARBA00022786"/>
    </source>
</evidence>